<dbReference type="Proteomes" id="UP000007735">
    <property type="component" value="Chromosome"/>
</dbReference>
<evidence type="ECO:0000313" key="1">
    <source>
        <dbReference type="EMBL" id="CCE97541.1"/>
    </source>
</evidence>
<accession>G9A1G1</accession>
<evidence type="ECO:0000313" key="2">
    <source>
        <dbReference type="Proteomes" id="UP000007735"/>
    </source>
</evidence>
<dbReference type="PANTHER" id="PTHR36109:SF2">
    <property type="entry name" value="MEMBRANE PROTEIN"/>
    <property type="match status" value="1"/>
</dbReference>
<name>G9A1G1_SINF1</name>
<dbReference type="EMBL" id="HE616890">
    <property type="protein sequence ID" value="CCE97541.1"/>
    <property type="molecule type" value="Genomic_DNA"/>
</dbReference>
<dbReference type="eggNOG" id="COG4803">
    <property type="taxonomic scope" value="Bacteria"/>
</dbReference>
<dbReference type="HOGENOM" id="CLU_083853_1_0_5"/>
<proteinExistence type="predicted"/>
<dbReference type="KEGG" id="sfh:SFHH103_03049"/>
<reference evidence="1 2" key="1">
    <citation type="journal article" date="2012" name="J. Bacteriol.">
        <title>Genome sequence of the soybean symbiont Sinorhizobium fredii HH103.</title>
        <authorList>
            <person name="Weidner S."/>
            <person name="Becker A."/>
            <person name="Bonilla I."/>
            <person name="Jaenicke S."/>
            <person name="Lloret J."/>
            <person name="Margaret I."/>
            <person name="Puhler A."/>
            <person name="Ruiz-Sainz J.E."/>
            <person name="Schneiker-Bekel S."/>
            <person name="Szczepanowski R."/>
            <person name="Vinardell J.M."/>
            <person name="Zehner S."/>
            <person name="Gottfert M."/>
        </authorList>
    </citation>
    <scope>NUCLEOTIDE SEQUENCE [LARGE SCALE GENOMIC DNA]</scope>
    <source>
        <strain evidence="1 2">HH103</strain>
    </source>
</reference>
<gene>
    <name evidence="1" type="ordered locus">SFHH103_03049</name>
</gene>
<protein>
    <recommendedName>
        <fullName evidence="3">General stress protein 17M-like domain-containing protein</fullName>
    </recommendedName>
</protein>
<dbReference type="STRING" id="1117943.SFHH103_03049"/>
<dbReference type="PATRIC" id="fig|380.5.peg.3236"/>
<evidence type="ECO:0008006" key="3">
    <source>
        <dbReference type="Google" id="ProtNLM"/>
    </source>
</evidence>
<dbReference type="InterPro" id="IPR052948">
    <property type="entry name" value="Low_temp-induced_all0457"/>
</dbReference>
<dbReference type="AlphaFoldDB" id="G9A1G1"/>
<sequence>MISVGRTGGNLLALRSDATEKEKKMRTVAGLFDDYHDARQAVNDLEVAGIPSEDISVVANNVGDRYSGESSGAAEGAGVGAGLGAAGGGAVGLLTGLGLMAIPGVGPVVAAGWLASTAAGAIAGAVAGAATGGIIGSLTDSGIPDEDAHLYAEGVRRGGTLVVAKVDEALVPQADAILRNRNAVDTSVRRRAYTEEGWTRFDEASAPYSLDEVQREQERYRPPAL</sequence>
<dbReference type="PANTHER" id="PTHR36109">
    <property type="entry name" value="MEMBRANE PROTEIN-RELATED"/>
    <property type="match status" value="1"/>
</dbReference>
<organism evidence="1 2">
    <name type="scientific">Sinorhizobium fredii (strain HH103)</name>
    <dbReference type="NCBI Taxonomy" id="1117943"/>
    <lineage>
        <taxon>Bacteria</taxon>
        <taxon>Pseudomonadati</taxon>
        <taxon>Pseudomonadota</taxon>
        <taxon>Alphaproteobacteria</taxon>
        <taxon>Hyphomicrobiales</taxon>
        <taxon>Rhizobiaceae</taxon>
        <taxon>Sinorhizobium/Ensifer group</taxon>
        <taxon>Sinorhizobium</taxon>
    </lineage>
</organism>